<reference evidence="1" key="1">
    <citation type="journal article" date="2014" name="Front. Microbiol.">
        <title>High frequency of phylogenetically diverse reductive dehalogenase-homologous genes in deep subseafloor sedimentary metagenomes.</title>
        <authorList>
            <person name="Kawai M."/>
            <person name="Futagami T."/>
            <person name="Toyoda A."/>
            <person name="Takaki Y."/>
            <person name="Nishi S."/>
            <person name="Hori S."/>
            <person name="Arai W."/>
            <person name="Tsubouchi T."/>
            <person name="Morono Y."/>
            <person name="Uchiyama I."/>
            <person name="Ito T."/>
            <person name="Fujiyama A."/>
            <person name="Inagaki F."/>
            <person name="Takami H."/>
        </authorList>
    </citation>
    <scope>NUCLEOTIDE SEQUENCE</scope>
    <source>
        <strain evidence="1">Expedition CK06-06</strain>
    </source>
</reference>
<gene>
    <name evidence="1" type="ORF">S03H2_48869</name>
</gene>
<dbReference type="Gene3D" id="3.10.28.20">
    <property type="entry name" value="Acetamidase/Formamidase-like domains"/>
    <property type="match status" value="1"/>
</dbReference>
<comment type="caution">
    <text evidence="1">The sequence shown here is derived from an EMBL/GenBank/DDBJ whole genome shotgun (WGS) entry which is preliminary data.</text>
</comment>
<name>X1IP52_9ZZZZ</name>
<evidence type="ECO:0000313" key="1">
    <source>
        <dbReference type="EMBL" id="GAH67909.1"/>
    </source>
</evidence>
<dbReference type="AlphaFoldDB" id="X1IP52"/>
<dbReference type="SUPFAM" id="SSF141130">
    <property type="entry name" value="Acetamidase/Formamidase-like"/>
    <property type="match status" value="1"/>
</dbReference>
<accession>X1IP52</accession>
<organism evidence="1">
    <name type="scientific">marine sediment metagenome</name>
    <dbReference type="NCBI Taxonomy" id="412755"/>
    <lineage>
        <taxon>unclassified sequences</taxon>
        <taxon>metagenomes</taxon>
        <taxon>ecological metagenomes</taxon>
    </lineage>
</organism>
<protein>
    <submittedName>
        <fullName evidence="1">Uncharacterized protein</fullName>
    </submittedName>
</protein>
<proteinExistence type="predicted"/>
<sequence>MYIGGVHGSQGDGEWSGIANEIRAEVRLHCNFIKNKKIPYARIEKENTIISLNADKPLEEAVNKAMTDLLEWLVDDYGMNPRDAYILISVNPHFRINIYQMVKIGRINYTVGAEFPKAYL</sequence>
<dbReference type="EMBL" id="BARU01030845">
    <property type="protein sequence ID" value="GAH67909.1"/>
    <property type="molecule type" value="Genomic_DNA"/>
</dbReference>